<dbReference type="EMBL" id="HBGU01014494">
    <property type="protein sequence ID" value="CAD9421614.1"/>
    <property type="molecule type" value="Transcribed_RNA"/>
</dbReference>
<feature type="compositionally biased region" description="Low complexity" evidence="1">
    <location>
        <begin position="55"/>
        <end position="65"/>
    </location>
</feature>
<proteinExistence type="predicted"/>
<sequence>MAEGAPAVTTAAAPAVTTSKLDPSHPFVYMRRRLSSVVSTKVVAGGESLVTVISAARSSRAAPRSTPKGTPKGTPRLAGEDGAGGKRKARSLSLDPERNAPSKHDFHSQFAVWDTGEAEAAVGERAVAGGGSGRGEQDRRPEGGGGGA</sequence>
<organism evidence="2">
    <name type="scientific">Haptolina brevifila</name>
    <dbReference type="NCBI Taxonomy" id="156173"/>
    <lineage>
        <taxon>Eukaryota</taxon>
        <taxon>Haptista</taxon>
        <taxon>Haptophyta</taxon>
        <taxon>Prymnesiophyceae</taxon>
        <taxon>Prymnesiales</taxon>
        <taxon>Prymnesiaceae</taxon>
        <taxon>Haptolina</taxon>
    </lineage>
</organism>
<evidence type="ECO:0000313" key="2">
    <source>
        <dbReference type="EMBL" id="CAD9421614.1"/>
    </source>
</evidence>
<evidence type="ECO:0000256" key="1">
    <source>
        <dbReference type="SAM" id="MobiDB-lite"/>
    </source>
</evidence>
<dbReference type="AlphaFoldDB" id="A0A7S2FY16"/>
<accession>A0A7S2FY16</accession>
<feature type="region of interest" description="Disordered" evidence="1">
    <location>
        <begin position="55"/>
        <end position="148"/>
    </location>
</feature>
<feature type="compositionally biased region" description="Basic and acidic residues" evidence="1">
    <location>
        <begin position="95"/>
        <end position="107"/>
    </location>
</feature>
<feature type="compositionally biased region" description="Low complexity" evidence="1">
    <location>
        <begin position="1"/>
        <end position="18"/>
    </location>
</feature>
<gene>
    <name evidence="2" type="ORF">CBRE1094_LOCUS7804</name>
</gene>
<protein>
    <submittedName>
        <fullName evidence="2">Uncharacterized protein</fullName>
    </submittedName>
</protein>
<feature type="region of interest" description="Disordered" evidence="1">
    <location>
        <begin position="1"/>
        <end position="25"/>
    </location>
</feature>
<name>A0A7S2FY16_9EUKA</name>
<feature type="compositionally biased region" description="Low complexity" evidence="1">
    <location>
        <begin position="118"/>
        <end position="127"/>
    </location>
</feature>
<reference evidence="2" key="1">
    <citation type="submission" date="2021-01" db="EMBL/GenBank/DDBJ databases">
        <authorList>
            <person name="Corre E."/>
            <person name="Pelletier E."/>
            <person name="Niang G."/>
            <person name="Scheremetjew M."/>
            <person name="Finn R."/>
            <person name="Kale V."/>
            <person name="Holt S."/>
            <person name="Cochrane G."/>
            <person name="Meng A."/>
            <person name="Brown T."/>
            <person name="Cohen L."/>
        </authorList>
    </citation>
    <scope>NUCLEOTIDE SEQUENCE</scope>
    <source>
        <strain evidence="2">UTEX LB 985</strain>
    </source>
</reference>